<dbReference type="CDD" id="cd22656">
    <property type="entry name" value="ClyA_Cry6Aa-like"/>
    <property type="match status" value="1"/>
</dbReference>
<evidence type="ECO:0000256" key="1">
    <source>
        <dbReference type="SAM" id="Coils"/>
    </source>
</evidence>
<dbReference type="AlphaFoldDB" id="A0A326U489"/>
<sequence>MRYGNPFQLGPHIKGMERPDDPFVLQQPEFYALQRYIDGARRLPATPKELETLTGIPEQKAIEFNDLLRVYGSIKECCAHFFKDVLPLNITLATDVITYARSTAISYRALYTLAQDYLLAAEEQKQALAREFQALLDSLRGDIQRYEARTIEVIDHYTQLLDDLETEKRAFIPLYSKYHRRMIRIVKALVPMRQEVEKVRKELLQGTKKYERMYYKQFADIEHYAWIQLIGASVSQGMLATYDDLAAEWKACMQKIQKQITGASESEQQAERFIECLEQATLSLNELRTEVIEAIESISALRKCWQALDYELIKMSAGIDQNAAAIIGRVLQDAFEAMIEAWQQVREKAERSRQISFIVVVPLNELKTQARGMNRL</sequence>
<dbReference type="EMBL" id="QKUF01000023">
    <property type="protein sequence ID" value="PZW24022.1"/>
    <property type="molecule type" value="Genomic_DNA"/>
</dbReference>
<reference evidence="2 3" key="1">
    <citation type="submission" date="2018-06" db="EMBL/GenBank/DDBJ databases">
        <title>Genomic Encyclopedia of Archaeal and Bacterial Type Strains, Phase II (KMG-II): from individual species to whole genera.</title>
        <authorList>
            <person name="Goeker M."/>
        </authorList>
    </citation>
    <scope>NUCLEOTIDE SEQUENCE [LARGE SCALE GENOMIC DNA]</scope>
    <source>
        <strain evidence="2 3">ATCC BAA-1881</strain>
    </source>
</reference>
<keyword evidence="3" id="KW-1185">Reference proteome</keyword>
<dbReference type="SUPFAM" id="SSF58100">
    <property type="entry name" value="Bacterial hemolysins"/>
    <property type="match status" value="1"/>
</dbReference>
<organism evidence="2 3">
    <name type="scientific">Thermosporothrix hazakensis</name>
    <dbReference type="NCBI Taxonomy" id="644383"/>
    <lineage>
        <taxon>Bacteria</taxon>
        <taxon>Bacillati</taxon>
        <taxon>Chloroflexota</taxon>
        <taxon>Ktedonobacteria</taxon>
        <taxon>Ktedonobacterales</taxon>
        <taxon>Thermosporotrichaceae</taxon>
        <taxon>Thermosporothrix</taxon>
    </lineage>
</organism>
<comment type="caution">
    <text evidence="2">The sequence shown here is derived from an EMBL/GenBank/DDBJ whole genome shotgun (WGS) entry which is preliminary data.</text>
</comment>
<gene>
    <name evidence="2" type="ORF">EI42_04713</name>
</gene>
<dbReference type="Gene3D" id="1.20.1170.10">
    <property type="match status" value="1"/>
</dbReference>
<keyword evidence="1" id="KW-0175">Coiled coil</keyword>
<name>A0A326U489_THEHA</name>
<dbReference type="Proteomes" id="UP000248806">
    <property type="component" value="Unassembled WGS sequence"/>
</dbReference>
<evidence type="ECO:0000313" key="2">
    <source>
        <dbReference type="EMBL" id="PZW24022.1"/>
    </source>
</evidence>
<evidence type="ECO:0000313" key="3">
    <source>
        <dbReference type="Proteomes" id="UP000248806"/>
    </source>
</evidence>
<dbReference type="RefSeq" id="WP_111325023.1">
    <property type="nucleotide sequence ID" value="NZ_BIFX01000002.1"/>
</dbReference>
<proteinExistence type="predicted"/>
<dbReference type="OrthoDB" id="6985576at2"/>
<feature type="coiled-coil region" evidence="1">
    <location>
        <begin position="118"/>
        <end position="149"/>
    </location>
</feature>
<accession>A0A326U489</accession>
<protein>
    <submittedName>
        <fullName evidence="2">Uncharacterized protein</fullName>
    </submittedName>
</protein>